<keyword evidence="3" id="KW-1185">Reference proteome</keyword>
<feature type="compositionally biased region" description="Low complexity" evidence="1">
    <location>
        <begin position="101"/>
        <end position="111"/>
    </location>
</feature>
<sequence>MGAILSPRVVVAPVGPMPYDWRMTSTGDRARHAHGRTWRLAAGVCTAGLLLTVGACSKDGGSAMAARATADAGVGQAAASTRPTTEPSTGVSTALPPDPSPATSTPSSPTSGDVPLLVGRRVTAVRAGLSFEVPAGWQAFDPSRVTKASAAALPQAAKDLARNSGLTVEEYLKQVGKAIEVMVMGPVRVGSADNISVIPTPTDELPTETNLRAQLESVGAKVVRVTRTATPIGPAVVAESRLPMATFVTHTRSVAVEHGGIVTYLTVTATTRAGAESLLRQILTSLKPA</sequence>
<evidence type="ECO:0000256" key="1">
    <source>
        <dbReference type="SAM" id="MobiDB-lite"/>
    </source>
</evidence>
<proteinExistence type="predicted"/>
<reference evidence="2 3" key="1">
    <citation type="submission" date="2019-07" db="EMBL/GenBank/DDBJ databases">
        <title>Whole genome shotgun sequence of Terrabacter aerolatus NBRC 106305.</title>
        <authorList>
            <person name="Hosoyama A."/>
            <person name="Uohara A."/>
            <person name="Ohji S."/>
            <person name="Ichikawa N."/>
        </authorList>
    </citation>
    <scope>NUCLEOTIDE SEQUENCE [LARGE SCALE GENOMIC DNA]</scope>
    <source>
        <strain evidence="2 3">NBRC 106305</strain>
    </source>
</reference>
<dbReference type="Proteomes" id="UP000321534">
    <property type="component" value="Unassembled WGS sequence"/>
</dbReference>
<feature type="compositionally biased region" description="Polar residues" evidence="1">
    <location>
        <begin position="81"/>
        <end position="91"/>
    </location>
</feature>
<evidence type="ECO:0008006" key="4">
    <source>
        <dbReference type="Google" id="ProtNLM"/>
    </source>
</evidence>
<evidence type="ECO:0000313" key="2">
    <source>
        <dbReference type="EMBL" id="GEO30272.1"/>
    </source>
</evidence>
<feature type="region of interest" description="Disordered" evidence="1">
    <location>
        <begin position="76"/>
        <end position="115"/>
    </location>
</feature>
<protein>
    <recommendedName>
        <fullName evidence="4">Lipoprotein</fullName>
    </recommendedName>
</protein>
<comment type="caution">
    <text evidence="2">The sequence shown here is derived from an EMBL/GenBank/DDBJ whole genome shotgun (WGS) entry which is preliminary data.</text>
</comment>
<name>A0A512D1C5_9MICO</name>
<dbReference type="AlphaFoldDB" id="A0A512D1C5"/>
<accession>A0A512D1C5</accession>
<organism evidence="2 3">
    <name type="scientific">Terrabacter aerolatus</name>
    <dbReference type="NCBI Taxonomy" id="422442"/>
    <lineage>
        <taxon>Bacteria</taxon>
        <taxon>Bacillati</taxon>
        <taxon>Actinomycetota</taxon>
        <taxon>Actinomycetes</taxon>
        <taxon>Micrococcales</taxon>
        <taxon>Intrasporangiaceae</taxon>
        <taxon>Terrabacter</taxon>
    </lineage>
</organism>
<dbReference type="EMBL" id="BJYX01000009">
    <property type="protein sequence ID" value="GEO30272.1"/>
    <property type="molecule type" value="Genomic_DNA"/>
</dbReference>
<gene>
    <name evidence="2" type="ORF">TAE01_20820</name>
</gene>
<evidence type="ECO:0000313" key="3">
    <source>
        <dbReference type="Proteomes" id="UP000321534"/>
    </source>
</evidence>